<gene>
    <name evidence="2" type="ORF">PHPALM_13737</name>
</gene>
<evidence type="ECO:0000256" key="1">
    <source>
        <dbReference type="SAM" id="MobiDB-lite"/>
    </source>
</evidence>
<keyword evidence="3" id="KW-1185">Reference proteome</keyword>
<proteinExistence type="predicted"/>
<organism evidence="2 3">
    <name type="scientific">Phytophthora palmivora</name>
    <dbReference type="NCBI Taxonomy" id="4796"/>
    <lineage>
        <taxon>Eukaryota</taxon>
        <taxon>Sar</taxon>
        <taxon>Stramenopiles</taxon>
        <taxon>Oomycota</taxon>
        <taxon>Peronosporomycetes</taxon>
        <taxon>Peronosporales</taxon>
        <taxon>Peronosporaceae</taxon>
        <taxon>Phytophthora</taxon>
    </lineage>
</organism>
<evidence type="ECO:0000313" key="2">
    <source>
        <dbReference type="EMBL" id="POM69929.1"/>
    </source>
</evidence>
<name>A0A2P4XWU5_9STRA</name>
<evidence type="ECO:0000313" key="3">
    <source>
        <dbReference type="Proteomes" id="UP000237271"/>
    </source>
</evidence>
<feature type="compositionally biased region" description="Polar residues" evidence="1">
    <location>
        <begin position="136"/>
        <end position="157"/>
    </location>
</feature>
<dbReference type="OrthoDB" id="121604at2759"/>
<comment type="caution">
    <text evidence="2">The sequence shown here is derived from an EMBL/GenBank/DDBJ whole genome shotgun (WGS) entry which is preliminary data.</text>
</comment>
<dbReference type="AlphaFoldDB" id="A0A2P4XWU5"/>
<dbReference type="Proteomes" id="UP000237271">
    <property type="component" value="Unassembled WGS sequence"/>
</dbReference>
<accession>A0A2P4XWU5</accession>
<dbReference type="EMBL" id="NCKW01007740">
    <property type="protein sequence ID" value="POM69929.1"/>
    <property type="molecule type" value="Genomic_DNA"/>
</dbReference>
<protein>
    <submittedName>
        <fullName evidence="2">Uncharacterized protein</fullName>
    </submittedName>
</protein>
<reference evidence="2 3" key="1">
    <citation type="journal article" date="2017" name="Genome Biol. Evol.">
        <title>Phytophthora megakarya and P. palmivora, closely related causal agents of cacao black pod rot, underwent increases in genome sizes and gene numbers by different mechanisms.</title>
        <authorList>
            <person name="Ali S.S."/>
            <person name="Shao J."/>
            <person name="Lary D.J."/>
            <person name="Kronmiller B."/>
            <person name="Shen D."/>
            <person name="Strem M.D."/>
            <person name="Amoako-Attah I."/>
            <person name="Akrofi A.Y."/>
            <person name="Begoude B.A."/>
            <person name="Ten Hoopen G.M."/>
            <person name="Coulibaly K."/>
            <person name="Kebe B.I."/>
            <person name="Melnick R.L."/>
            <person name="Guiltinan M.J."/>
            <person name="Tyler B.M."/>
            <person name="Meinhardt L.W."/>
            <person name="Bailey B.A."/>
        </authorList>
    </citation>
    <scope>NUCLEOTIDE SEQUENCE [LARGE SCALE GENOMIC DNA]</scope>
    <source>
        <strain evidence="3">sbr112.9</strain>
    </source>
</reference>
<sequence length="157" mass="17408">MLKAPDSDVEGRDETQNWAADKFALTYYQRELTSFLTENPVMKIMRPKMSNTPQGPVTALIETSNKLEAVQILMRTMKEAGVEPKHFDANVLFDLELAAIRDATATLHKLLVPLTSSKTLREAPKLTTFRSPEYHTGSSQYASATSEAGSDTSVDLQ</sequence>
<feature type="non-terminal residue" evidence="2">
    <location>
        <position position="157"/>
    </location>
</feature>
<feature type="region of interest" description="Disordered" evidence="1">
    <location>
        <begin position="123"/>
        <end position="157"/>
    </location>
</feature>